<feature type="transmembrane region" description="Helical" evidence="5">
    <location>
        <begin position="151"/>
        <end position="176"/>
    </location>
</feature>
<dbReference type="NCBIfam" id="TIGR00229">
    <property type="entry name" value="sensory_box"/>
    <property type="match status" value="1"/>
</dbReference>
<keyword evidence="5" id="KW-0812">Transmembrane</keyword>
<feature type="domain" description="PAS" evidence="6">
    <location>
        <begin position="624"/>
        <end position="681"/>
    </location>
</feature>
<accession>A0ABQ5SFK3</accession>
<feature type="region of interest" description="Disordered" evidence="4">
    <location>
        <begin position="1678"/>
        <end position="1728"/>
    </location>
</feature>
<feature type="transmembrane region" description="Helical" evidence="5">
    <location>
        <begin position="2402"/>
        <end position="2424"/>
    </location>
</feature>
<feature type="transmembrane region" description="Helical" evidence="5">
    <location>
        <begin position="2611"/>
        <end position="2631"/>
    </location>
</feature>
<feature type="compositionally biased region" description="Acidic residues" evidence="4">
    <location>
        <begin position="1845"/>
        <end position="1862"/>
    </location>
</feature>
<dbReference type="InterPro" id="IPR000014">
    <property type="entry name" value="PAS"/>
</dbReference>
<feature type="compositionally biased region" description="Basic and acidic residues" evidence="4">
    <location>
        <begin position="1698"/>
        <end position="1721"/>
    </location>
</feature>
<feature type="compositionally biased region" description="Low complexity" evidence="4">
    <location>
        <begin position="1566"/>
        <end position="1581"/>
    </location>
</feature>
<dbReference type="InterPro" id="IPR035965">
    <property type="entry name" value="PAS-like_dom_sf"/>
</dbReference>
<feature type="compositionally biased region" description="Polar residues" evidence="4">
    <location>
        <begin position="1930"/>
        <end position="1943"/>
    </location>
</feature>
<feature type="compositionally biased region" description="Polar residues" evidence="4">
    <location>
        <begin position="1203"/>
        <end position="1213"/>
    </location>
</feature>
<dbReference type="SMART" id="SM00091">
    <property type="entry name" value="PAS"/>
    <property type="match status" value="2"/>
</dbReference>
<dbReference type="PANTHER" id="PTHR31600:SF2">
    <property type="entry name" value="GAMETE ENRICHED GENE 10 PROTEIN-RELATED"/>
    <property type="match status" value="1"/>
</dbReference>
<feature type="coiled-coil region" evidence="3">
    <location>
        <begin position="592"/>
        <end position="619"/>
    </location>
</feature>
<feature type="transmembrane region" description="Helical" evidence="5">
    <location>
        <begin position="2204"/>
        <end position="2229"/>
    </location>
</feature>
<feature type="region of interest" description="Disordered" evidence="4">
    <location>
        <begin position="1078"/>
        <end position="1107"/>
    </location>
</feature>
<dbReference type="Pfam" id="PF13426">
    <property type="entry name" value="PAS_9"/>
    <property type="match status" value="2"/>
</dbReference>
<dbReference type="EMBL" id="BSDZ01000079">
    <property type="protein sequence ID" value="GLI68263.1"/>
    <property type="molecule type" value="Genomic_DNA"/>
</dbReference>
<feature type="region of interest" description="Disordered" evidence="4">
    <location>
        <begin position="2261"/>
        <end position="2356"/>
    </location>
</feature>
<name>A0ABQ5SFK3_9CHLO</name>
<evidence type="ECO:0000256" key="3">
    <source>
        <dbReference type="SAM" id="Coils"/>
    </source>
</evidence>
<feature type="transmembrane region" description="Helical" evidence="5">
    <location>
        <begin position="113"/>
        <end position="139"/>
    </location>
</feature>
<organism evidence="7 8">
    <name type="scientific">Volvox africanus</name>
    <dbReference type="NCBI Taxonomy" id="51714"/>
    <lineage>
        <taxon>Eukaryota</taxon>
        <taxon>Viridiplantae</taxon>
        <taxon>Chlorophyta</taxon>
        <taxon>core chlorophytes</taxon>
        <taxon>Chlorophyceae</taxon>
        <taxon>CS clade</taxon>
        <taxon>Chlamydomonadales</taxon>
        <taxon>Volvocaceae</taxon>
        <taxon>Volvox</taxon>
    </lineage>
</organism>
<keyword evidence="2" id="KW-0716">Sensory transduction</keyword>
<feature type="compositionally biased region" description="Basic and acidic residues" evidence="4">
    <location>
        <begin position="1090"/>
        <end position="1105"/>
    </location>
</feature>
<feature type="region of interest" description="Disordered" evidence="4">
    <location>
        <begin position="1500"/>
        <end position="1638"/>
    </location>
</feature>
<reference evidence="7 8" key="1">
    <citation type="journal article" date="2023" name="IScience">
        <title>Expanded male sex-determining region conserved during the evolution of homothallism in the green alga Volvox.</title>
        <authorList>
            <person name="Yamamoto K."/>
            <person name="Matsuzaki R."/>
            <person name="Mahakham W."/>
            <person name="Heman W."/>
            <person name="Sekimoto H."/>
            <person name="Kawachi M."/>
            <person name="Minakuchi Y."/>
            <person name="Toyoda A."/>
            <person name="Nozaki H."/>
        </authorList>
    </citation>
    <scope>NUCLEOTIDE SEQUENCE [LARGE SCALE GENOMIC DNA]</scope>
    <source>
        <strain evidence="7 8">NIES-4468</strain>
    </source>
</reference>
<protein>
    <recommendedName>
        <fullName evidence="6">PAS domain-containing protein</fullName>
    </recommendedName>
</protein>
<dbReference type="SUPFAM" id="SSF55785">
    <property type="entry name" value="PYP-like sensor domain (PAS domain)"/>
    <property type="match status" value="2"/>
</dbReference>
<evidence type="ECO:0000256" key="1">
    <source>
        <dbReference type="ARBA" id="ARBA00022543"/>
    </source>
</evidence>
<evidence type="ECO:0000313" key="8">
    <source>
        <dbReference type="Proteomes" id="UP001165090"/>
    </source>
</evidence>
<dbReference type="Proteomes" id="UP001165090">
    <property type="component" value="Unassembled WGS sequence"/>
</dbReference>
<feature type="transmembrane region" description="Helical" evidence="5">
    <location>
        <begin position="266"/>
        <end position="283"/>
    </location>
</feature>
<feature type="compositionally biased region" description="Polar residues" evidence="4">
    <location>
        <begin position="2326"/>
        <end position="2335"/>
    </location>
</feature>
<feature type="compositionally biased region" description="Gly residues" evidence="4">
    <location>
        <begin position="2286"/>
        <end position="2295"/>
    </location>
</feature>
<feature type="compositionally biased region" description="Low complexity" evidence="4">
    <location>
        <begin position="1389"/>
        <end position="1406"/>
    </location>
</feature>
<dbReference type="CDD" id="cd00130">
    <property type="entry name" value="PAS"/>
    <property type="match status" value="2"/>
</dbReference>
<feature type="domain" description="PAS" evidence="6">
    <location>
        <begin position="840"/>
        <end position="873"/>
    </location>
</feature>
<keyword evidence="1" id="KW-0600">Photoreceptor protein</keyword>
<dbReference type="InterPro" id="IPR057352">
    <property type="entry name" value="TPR_TmcB/C"/>
</dbReference>
<dbReference type="Pfam" id="PF25474">
    <property type="entry name" value="TPR_TmcB"/>
    <property type="match status" value="1"/>
</dbReference>
<feature type="compositionally biased region" description="Basic residues" evidence="4">
    <location>
        <begin position="1626"/>
        <end position="1638"/>
    </location>
</feature>
<dbReference type="Gene3D" id="3.30.450.20">
    <property type="entry name" value="PAS domain"/>
    <property type="match status" value="2"/>
</dbReference>
<keyword evidence="8" id="KW-1185">Reference proteome</keyword>
<feature type="compositionally biased region" description="Low complexity" evidence="4">
    <location>
        <begin position="1817"/>
        <end position="1831"/>
    </location>
</feature>
<evidence type="ECO:0000256" key="4">
    <source>
        <dbReference type="SAM" id="MobiDB-lite"/>
    </source>
</evidence>
<feature type="region of interest" description="Disordered" evidence="4">
    <location>
        <begin position="1197"/>
        <end position="1219"/>
    </location>
</feature>
<evidence type="ECO:0000313" key="7">
    <source>
        <dbReference type="EMBL" id="GLI68263.1"/>
    </source>
</evidence>
<feature type="transmembrane region" description="Helical" evidence="5">
    <location>
        <begin position="1970"/>
        <end position="1994"/>
    </location>
</feature>
<dbReference type="InterPro" id="IPR052994">
    <property type="entry name" value="Tiny_macrocysts_regulators"/>
</dbReference>
<dbReference type="PANTHER" id="PTHR31600">
    <property type="entry name" value="TINY MACROCYSTS PROTEIN B-RELATED"/>
    <property type="match status" value="1"/>
</dbReference>
<sequence>MERQSSFGSQGSGKSSATKLIKEAEKHGQSVENQNANNGFTTALFGVLFTLAKEKYSDSWKVAILTVIVDFLLILAIMFNLEYPWAVDPHSGIFKFFYMLEIHKPLSTAGYKFYVIVFYLLSAMLYVSVAICVWVAWCFKNDSFPYLWPIKFVRVVASLFFGMLYIAALNIFLVVIECAPEHGVWVQHIWHKECLAMPHLVHSIFSILSCLTFAVAALLLVIADHELQPMSRSLLAAPHSMTELKAQLAKTVITVVDVLLWDFPRVQGVVFALCTGATLYFHLKQLPYYTSWMNSFRLCFFAVHAWVGLHLSVLVFLVKSHKVKKGSLGFIQWEAENYETAQIITNSMLYGLPVVFFGAGLLGAIRLYYFFRVALKFQIMQQQPNMYSKRVYRFSDDKEVEVCSRIARVWDEDGNLDQQCLDLAEVILRAGIQQFPKSPYLHIVYANLLIECRQQLQSGWTQLEEARRMPLNLSYRFSIFTREQEHKQKAAVSSSGESAADLVSYVEFQRNYRLIQSYHKAALLAMREFWRLLLYDAVNMNSLTSAFRKIDQMERLADKTYKMVLERYPKAVKLLRSYALFLETVKNDPWTAAQFYTEAEKLEEALENAEHDLGGEEGLTIRNSAIVTINAMGIIQMANKHAIKMLGYSKGELEGKNVSCLMPQPFSARHNTYLRNYVTTGKAKILDELREVVALHRDRYVFPIKILVSKSQGNGADAIFMGLLKEVEADPNQVKAWLMPNGVTLCADMSFTDYAGWAPNDLIGKPFNLIAADPPAVDRLLEKAMKATAEDLADGYLQADILLTHKFAEDVPVTLRIELGGTADQRLLVLNMTRMGEVVPTMVLDHHGRVLFANQALCSLLGTKPKDMRGRDLGSLIPQPFGYLHHRWIKDAEMSVSNRPPPFSCRAGAVHSLVSSNGVHVPVRMVITSRELPGGVHVNIVRATRVTLDEALDEQRINITTDQHGHIISVSSASHHNPHSSVAGAPPTIAPSASVPLLGEMIDSSSRPQVFGYPPENLVGRKLYDAVDIFQEWHGQGHSVMHAVKALAQHSSARPGSAWRVGVLPQYLSLEMEKAAQKLGNGADGEDQTDEKRASVPGMRADRQLSHRRSMRRNATLLRTSLPKWRAAIMQVMGPEHTATGTHYTVKLWRPELLSGVLELNEKMVVVKADSAAGLIFGVPSYTMSQQPLSRFLKLGPPGANSVRKNSTASTPGASGPEVRITASNDAVAAGDGGATQPAPLITRESLMGNHHIKGGMKGGKLAHKTGPRRIFEARHADGMPLQISFQVALKNGTSATRLVAAIKPLNLIKGNIAVLYTAMHGEDLDHYTIEDAASRSLHRIRTQTSQRQALASAASKDFAGAAAFAGGGNATAPPRRQGTSRIDGGAGAATATASSEPIAPAAADAPKPLSKVQSVLSARATGVAPGMSSARTLETTVGAGSLAIRSEDLKGAVKAALDDAGDNAALKGRPVDAVVTASTDSNILATARNVELKFGAATTPRAGSDTRKDGTALVTGANEKATDCPGTPERDGKEGQGAKVSGSVSGSDVNGRPESDGSAILSARQVQQKQQQEKVPQPQESKQAQEAAEGLERQQQPEQEADQEGEKPKRYFGEMQQGSEGGRQLHPHSHHHRHMLGRHLSRKFQTREWDHVLHVDPEDVPIPHDVDYDIEHHWGDEKDMTVSSSSSSYDDDGSDSESDHHVGKNTDGAADKMTREEALQRKKTMAAMEPSERVQYVKGVRRVKQWLASGYFFDQQDAEPVDSEVHRRISALNMDPWCASVSRQPSKVLEEDAAGRGTLSPRTGAHHKHMSGGATGSSAPATAAAPGPQDDALDPDDQLMTLDELADEVEQQDEKSDEDDMGDRNGDGDREVQGDEVRGGGDRDHHSKNAWGEDSRRGHGAHSHAATAGGSKAGRHNKGGGGGLRDDVSSVTGHSAVDSSGMSRGKRLKRLLKLLSGQKVSRGVSRLRMHVLVVIGLMLLVHTICFMLVIIFINKQKQFITEISAAGEAIDRTFYTAMYTRAIEAATRSAGFSSNDITSLEARLTIDVDRLEYLHQGLYLGFSKLRRSSSSRLNNLWDLKQWNVTEYQDTKVPTTNYILMTLWNLGNNFISAIREVAFYAAAKKLLLQTEIQSMTTTLTSNINATLGSSPPPSVAVTTNVTLSTNRFWLFVRDNAGESLYTGYLRVLDTLLLLAQDNISMLKVVIIALLLVEGCFVCFAAVGYMFWLLWKATRARAALFTVFLLIPQGQLKALASRHITTAQSDDDSDDEEAAKANQEAAERGGDGVTANGGGDDQASDGASVLSGGPASGRGTRRSFTMAENPRASNSESVTGANRKGITFKKEPKHKAQASKPSETVFARIRHAMSGEVTEPALEKTGRTRRFFTKKRLTHTTSDIKHLAWPFFAWGAIIAVIYLVSYLQFAGVEESLVNLKMFERSTAQASRTMYYVNELALESNTTRKVLLQPVVASEASWLDAVYSTTLYGGRTLVDSEKAGAHDHNTGSLFATAHHAQLLFSSTTCLRDPELACVSENDQFYEVSRHAIDPMMRRLMQEATLLSLDDLADINHTSSRWQYMWTVAQQDLHDGLETLVGSYRSDALAAFKAQGTIHTVVFAIAWVLWALYLWLLLKPYLQISSTETKRVAEMLSQLPSELDVEGMVEESWLVVADTQLDRSGVSATKVEGKRHSVADLAISVFAAVRLASSNAARRFSVSSVASGEARGLLKAAADGDCSDDAGRSPKALARKDSIGSNAGQSLFSDKLKAALKGVGAKGLDIGNDEDGDGSKASCTASGKDLKAGIKG</sequence>
<feature type="transmembrane region" description="Helical" evidence="5">
    <location>
        <begin position="349"/>
        <end position="371"/>
    </location>
</feature>
<feature type="transmembrane region" description="Helical" evidence="5">
    <location>
        <begin position="200"/>
        <end position="223"/>
    </location>
</feature>
<proteinExistence type="predicted"/>
<keyword evidence="1" id="KW-0675">Receptor</keyword>
<feature type="non-terminal residue" evidence="7">
    <location>
        <position position="2805"/>
    </location>
</feature>
<keyword evidence="1" id="KW-0157">Chromophore</keyword>
<keyword evidence="5" id="KW-0472">Membrane</keyword>
<dbReference type="PROSITE" id="PS50112">
    <property type="entry name" value="PAS"/>
    <property type="match status" value="2"/>
</dbReference>
<feature type="region of interest" description="Disordered" evidence="4">
    <location>
        <begin position="1367"/>
        <end position="1406"/>
    </location>
</feature>
<evidence type="ECO:0000256" key="2">
    <source>
        <dbReference type="ARBA" id="ARBA00022606"/>
    </source>
</evidence>
<gene>
    <name evidence="7" type="ORF">VaNZ11_012618</name>
</gene>
<feature type="region of interest" description="Disordered" evidence="4">
    <location>
        <begin position="2776"/>
        <end position="2805"/>
    </location>
</feature>
<feature type="transmembrane region" description="Helical" evidence="5">
    <location>
        <begin position="62"/>
        <end position="81"/>
    </location>
</feature>
<evidence type="ECO:0000256" key="5">
    <source>
        <dbReference type="SAM" id="Phobius"/>
    </source>
</evidence>
<feature type="transmembrane region" description="Helical" evidence="5">
    <location>
        <begin position="295"/>
        <end position="318"/>
    </location>
</feature>
<feature type="compositionally biased region" description="Basic and acidic residues" evidence="4">
    <location>
        <begin position="1863"/>
        <end position="1898"/>
    </location>
</feature>
<keyword evidence="3" id="KW-0175">Coiled coil</keyword>
<comment type="caution">
    <text evidence="7">The sequence shown here is derived from an EMBL/GenBank/DDBJ whole genome shotgun (WGS) entry which is preliminary data.</text>
</comment>
<feature type="region of interest" description="Disordered" evidence="4">
    <location>
        <begin position="1789"/>
        <end position="1943"/>
    </location>
</feature>
<evidence type="ECO:0000259" key="6">
    <source>
        <dbReference type="PROSITE" id="PS50112"/>
    </source>
</evidence>
<feature type="transmembrane region" description="Helical" evidence="5">
    <location>
        <begin position="2235"/>
        <end position="2255"/>
    </location>
</feature>
<keyword evidence="5" id="KW-1133">Transmembrane helix</keyword>